<keyword evidence="2" id="KW-1185">Reference proteome</keyword>
<evidence type="ECO:0000313" key="3">
    <source>
        <dbReference type="RefSeq" id="XP_033575530.1"/>
    </source>
</evidence>
<dbReference type="InterPro" id="IPR027796">
    <property type="entry name" value="OTT_1508_deam-like"/>
</dbReference>
<evidence type="ECO:0000313" key="2">
    <source>
        <dbReference type="Proteomes" id="UP000504636"/>
    </source>
</evidence>
<evidence type="ECO:0000313" key="1">
    <source>
        <dbReference type="EMBL" id="KAF2808566.1"/>
    </source>
</evidence>
<sequence>MSDALVQLAENVILLQKLNPEPEKAGTNPAPKLPSSKRTLSMKHEQAILESLSFLLASSDKPDRILALCMEEKRNPPGVILSYAVNIDGQEVLRVGIDGVAKILKREAYEHDEQNRVALRHQIASHSQSRLLRRLDSTHQLSSQRNLSPKVSVAIRLRRVLESFQDTHRALPCDHQALWPLARSLEEQYGRLEKLAQEEARSEKGLSLLKTILDTLATIYTNHMDGLKQVLNFLPSKEPWDPSTKSTLIPINDAAETKLRQRTSTDLKALHNQIRTQVNETRFRVHAEMKLLLYYEQQQSQNTMPPRVIVSSKSACFLCDLFFKLHGGFYTPKTHGTLYEKWTLPDMDQLESLTPRKRAYLNDVLIQLNATIENKIVESIKAGPLARKHPNESMIFPLPPFTSSAVSITSTVRPKSGALDQGQATGHFDPPVSRATNLTPSYIAATNSIVLNPQPSGHDHPGILRLNKVSSQEAKDSVAMPIRRDSMFSPPPSFLSPITSTQNDFNAPSSNLLETSEPQPGLLKDIPEETEAGRLTNAEPAASKEIIHLDPGIIHHRIFTKHSPPIKFHSQHIHVELSRSCTEHILSLDTDSESSRISENSDLYVAVELFTPDRASETADDPDQYTVDMRSDWRKLSAQNGVMYSPNGLLLCRRGDVVSLRVCLR</sequence>
<dbReference type="GeneID" id="54464574"/>
<dbReference type="Proteomes" id="UP000504636">
    <property type="component" value="Unplaced"/>
</dbReference>
<dbReference type="AlphaFoldDB" id="A0A6A6YIA0"/>
<organism evidence="1">
    <name type="scientific">Mytilinidion resinicola</name>
    <dbReference type="NCBI Taxonomy" id="574789"/>
    <lineage>
        <taxon>Eukaryota</taxon>
        <taxon>Fungi</taxon>
        <taxon>Dikarya</taxon>
        <taxon>Ascomycota</taxon>
        <taxon>Pezizomycotina</taxon>
        <taxon>Dothideomycetes</taxon>
        <taxon>Pleosporomycetidae</taxon>
        <taxon>Mytilinidiales</taxon>
        <taxon>Mytilinidiaceae</taxon>
        <taxon>Mytilinidion</taxon>
    </lineage>
</organism>
<reference evidence="3" key="3">
    <citation type="submission" date="2025-04" db="UniProtKB">
        <authorList>
            <consortium name="RefSeq"/>
        </authorList>
    </citation>
    <scope>IDENTIFICATION</scope>
    <source>
        <strain evidence="3">CBS 304.34</strain>
    </source>
</reference>
<name>A0A6A6YIA0_9PEZI</name>
<dbReference type="Pfam" id="PF14441">
    <property type="entry name" value="OTT_1508_deam"/>
    <property type="match status" value="1"/>
</dbReference>
<protein>
    <submittedName>
        <fullName evidence="1 3">Uncharacterized protein</fullName>
    </submittedName>
</protein>
<dbReference type="RefSeq" id="XP_033575530.1">
    <property type="nucleotide sequence ID" value="XM_033723681.1"/>
</dbReference>
<dbReference type="OrthoDB" id="4851849at2759"/>
<accession>A0A6A6YIA0</accession>
<proteinExistence type="predicted"/>
<gene>
    <name evidence="1 3" type="ORF">BDZ99DRAFT_499846</name>
</gene>
<reference evidence="1 3" key="1">
    <citation type="journal article" date="2020" name="Stud. Mycol.">
        <title>101 Dothideomycetes genomes: a test case for predicting lifestyles and emergence of pathogens.</title>
        <authorList>
            <person name="Haridas S."/>
            <person name="Albert R."/>
            <person name="Binder M."/>
            <person name="Bloem J."/>
            <person name="Labutti K."/>
            <person name="Salamov A."/>
            <person name="Andreopoulos B."/>
            <person name="Baker S."/>
            <person name="Barry K."/>
            <person name="Bills G."/>
            <person name="Bluhm B."/>
            <person name="Cannon C."/>
            <person name="Castanera R."/>
            <person name="Culley D."/>
            <person name="Daum C."/>
            <person name="Ezra D."/>
            <person name="Gonzalez J."/>
            <person name="Henrissat B."/>
            <person name="Kuo A."/>
            <person name="Liang C."/>
            <person name="Lipzen A."/>
            <person name="Lutzoni F."/>
            <person name="Magnuson J."/>
            <person name="Mondo S."/>
            <person name="Nolan M."/>
            <person name="Ohm R."/>
            <person name="Pangilinan J."/>
            <person name="Park H.-J."/>
            <person name="Ramirez L."/>
            <person name="Alfaro M."/>
            <person name="Sun H."/>
            <person name="Tritt A."/>
            <person name="Yoshinaga Y."/>
            <person name="Zwiers L.-H."/>
            <person name="Turgeon B."/>
            <person name="Goodwin S."/>
            <person name="Spatafora J."/>
            <person name="Crous P."/>
            <person name="Grigoriev I."/>
        </authorList>
    </citation>
    <scope>NUCLEOTIDE SEQUENCE</scope>
    <source>
        <strain evidence="1 3">CBS 304.34</strain>
    </source>
</reference>
<dbReference type="EMBL" id="MU003703">
    <property type="protein sequence ID" value="KAF2808566.1"/>
    <property type="molecule type" value="Genomic_DNA"/>
</dbReference>
<reference evidence="3" key="2">
    <citation type="submission" date="2020-04" db="EMBL/GenBank/DDBJ databases">
        <authorList>
            <consortium name="NCBI Genome Project"/>
        </authorList>
    </citation>
    <scope>NUCLEOTIDE SEQUENCE</scope>
    <source>
        <strain evidence="3">CBS 304.34</strain>
    </source>
</reference>